<evidence type="ECO:0000313" key="2">
    <source>
        <dbReference type="Proteomes" id="UP000207598"/>
    </source>
</evidence>
<dbReference type="EMBL" id="FXYF01000002">
    <property type="protein sequence ID" value="SMX36140.1"/>
    <property type="molecule type" value="Genomic_DNA"/>
</dbReference>
<evidence type="ECO:0008006" key="3">
    <source>
        <dbReference type="Google" id="ProtNLM"/>
    </source>
</evidence>
<dbReference type="Gene3D" id="2.30.30.830">
    <property type="match status" value="1"/>
</dbReference>
<evidence type="ECO:0000313" key="1">
    <source>
        <dbReference type="EMBL" id="SMX36140.1"/>
    </source>
</evidence>
<dbReference type="AlphaFoldDB" id="A0A238JZS4"/>
<dbReference type="OrthoDB" id="7862575at2"/>
<proteinExistence type="predicted"/>
<organism evidence="1 2">
    <name type="scientific">Maliponia aquimaris</name>
    <dbReference type="NCBI Taxonomy" id="1673631"/>
    <lineage>
        <taxon>Bacteria</taxon>
        <taxon>Pseudomonadati</taxon>
        <taxon>Pseudomonadota</taxon>
        <taxon>Alphaproteobacteria</taxon>
        <taxon>Rhodobacterales</taxon>
        <taxon>Paracoccaceae</taxon>
        <taxon>Maliponia</taxon>
    </lineage>
</organism>
<dbReference type="RefSeq" id="WP_094019647.1">
    <property type="nucleotide sequence ID" value="NZ_FXYF01000002.1"/>
</dbReference>
<keyword evidence="2" id="KW-1185">Reference proteome</keyword>
<reference evidence="1 2" key="1">
    <citation type="submission" date="2017-05" db="EMBL/GenBank/DDBJ databases">
        <authorList>
            <person name="Song R."/>
            <person name="Chenine A.L."/>
            <person name="Ruprecht R.M."/>
        </authorList>
    </citation>
    <scope>NUCLEOTIDE SEQUENCE [LARGE SCALE GENOMIC DNA]</scope>
    <source>
        <strain evidence="1 2">CECT 8898</strain>
    </source>
</reference>
<accession>A0A238JZS4</accession>
<dbReference type="Proteomes" id="UP000207598">
    <property type="component" value="Unassembled WGS sequence"/>
</dbReference>
<gene>
    <name evidence="1" type="ORF">MAA8898_00765</name>
</gene>
<protein>
    <recommendedName>
        <fullName evidence="3">Type IV pilus biogenesis</fullName>
    </recommendedName>
</protein>
<name>A0A238JZS4_9RHOB</name>
<sequence length="88" mass="9244">MAQETETPAEVTAAATMTATGRLDTLILLGTFGSGEAPRALIRTAKGEVVALKVGDKIGREPVVAIEEGRIGLVRNGETRWLSQPLAN</sequence>